<dbReference type="RefSeq" id="WP_120354803.1">
    <property type="nucleotide sequence ID" value="NZ_RAQO01000005.1"/>
</dbReference>
<comment type="caution">
    <text evidence="2">The sequence shown here is derived from an EMBL/GenBank/DDBJ whole genome shotgun (WGS) entry which is preliminary data.</text>
</comment>
<keyword evidence="1" id="KW-0812">Transmembrane</keyword>
<reference evidence="2 3" key="1">
    <citation type="submission" date="2018-09" db="EMBL/GenBank/DDBJ databases">
        <authorList>
            <person name="Wang Z."/>
        </authorList>
    </citation>
    <scope>NUCLEOTIDE SEQUENCE [LARGE SCALE GENOMIC DNA]</scope>
    <source>
        <strain evidence="2 3">ALS 81</strain>
    </source>
</reference>
<sequence>MMQRTFSRYLLAITLGHISIGVVLFYPVFAEMINRGWINVAGPDYLMGAAAFWFMIFSWPLVMLIVQCWNNTNQISNAVLWTGLIGGIIGVSVVPVSGFWLTIVLFIVGLILNRKPSSNSLVAAG</sequence>
<proteinExistence type="predicted"/>
<keyword evidence="1" id="KW-1133">Transmembrane helix</keyword>
<organism evidence="2 3">
    <name type="scientific">Alginatibacterium sediminis</name>
    <dbReference type="NCBI Taxonomy" id="2164068"/>
    <lineage>
        <taxon>Bacteria</taxon>
        <taxon>Pseudomonadati</taxon>
        <taxon>Pseudomonadota</taxon>
        <taxon>Gammaproteobacteria</taxon>
        <taxon>Alteromonadales</taxon>
        <taxon>Alteromonadaceae</taxon>
        <taxon>Alginatibacterium</taxon>
    </lineage>
</organism>
<dbReference type="EMBL" id="RAQO01000005">
    <property type="protein sequence ID" value="RKF18724.1"/>
    <property type="molecule type" value="Genomic_DNA"/>
</dbReference>
<dbReference type="AlphaFoldDB" id="A0A420EDJ8"/>
<feature type="transmembrane region" description="Helical" evidence="1">
    <location>
        <begin position="78"/>
        <end position="111"/>
    </location>
</feature>
<evidence type="ECO:0000313" key="3">
    <source>
        <dbReference type="Proteomes" id="UP000286482"/>
    </source>
</evidence>
<dbReference type="Proteomes" id="UP000286482">
    <property type="component" value="Unassembled WGS sequence"/>
</dbReference>
<dbReference type="OrthoDB" id="2988685at2"/>
<feature type="transmembrane region" description="Helical" evidence="1">
    <location>
        <begin position="46"/>
        <end position="66"/>
    </location>
</feature>
<dbReference type="InterPro" id="IPR045590">
    <property type="entry name" value="DUF6463"/>
</dbReference>
<name>A0A420EDJ8_9ALTE</name>
<evidence type="ECO:0000256" key="1">
    <source>
        <dbReference type="SAM" id="Phobius"/>
    </source>
</evidence>
<keyword evidence="3" id="KW-1185">Reference proteome</keyword>
<protein>
    <submittedName>
        <fullName evidence="2">Uncharacterized protein</fullName>
    </submittedName>
</protein>
<keyword evidence="1" id="KW-0472">Membrane</keyword>
<accession>A0A420EDJ8</accession>
<evidence type="ECO:0000313" key="2">
    <source>
        <dbReference type="EMBL" id="RKF18724.1"/>
    </source>
</evidence>
<dbReference type="Pfam" id="PF20064">
    <property type="entry name" value="DUF6463"/>
    <property type="match status" value="1"/>
</dbReference>
<gene>
    <name evidence="2" type="ORF">DBZ36_10005</name>
</gene>